<keyword evidence="3" id="KW-1133">Transmembrane helix</keyword>
<proteinExistence type="inferred from homology"/>
<comment type="similarity">
    <text evidence="1">Belongs to the monovalent cation:proton antiporter 1 (CPA1) transporter (TC 2.A.36) family.</text>
</comment>
<organism evidence="4">
    <name type="scientific">Echinococcus granulosus</name>
    <name type="common">Hydatid tapeworm</name>
    <dbReference type="NCBI Taxonomy" id="6210"/>
    <lineage>
        <taxon>Eukaryota</taxon>
        <taxon>Metazoa</taxon>
        <taxon>Spiralia</taxon>
        <taxon>Lophotrochozoa</taxon>
        <taxon>Platyhelminthes</taxon>
        <taxon>Cestoda</taxon>
        <taxon>Eucestoda</taxon>
        <taxon>Cyclophyllidea</taxon>
        <taxon>Taeniidae</taxon>
        <taxon>Echinococcus</taxon>
        <taxon>Echinococcus granulosus group</taxon>
    </lineage>
</organism>
<evidence type="ECO:0000256" key="2">
    <source>
        <dbReference type="SAM" id="MobiDB-lite"/>
    </source>
</evidence>
<dbReference type="WBParaSite" id="EgrG_000546600">
    <property type="protein sequence ID" value="EgrG_000546600"/>
    <property type="gene ID" value="EgrG_000546600"/>
</dbReference>
<keyword evidence="3" id="KW-0472">Membrane</keyword>
<dbReference type="GO" id="GO:0098662">
    <property type="term" value="P:inorganic cation transmembrane transport"/>
    <property type="evidence" value="ECO:0007669"/>
    <property type="project" value="TreeGrafter"/>
</dbReference>
<dbReference type="OrthoDB" id="423807at2759"/>
<dbReference type="InterPro" id="IPR051843">
    <property type="entry name" value="CPA1_transporter"/>
</dbReference>
<accession>A0A068WLQ9</accession>
<evidence type="ECO:0000313" key="4">
    <source>
        <dbReference type="EMBL" id="CDS21058.1"/>
    </source>
</evidence>
<feature type="compositionally biased region" description="Basic residues" evidence="2">
    <location>
        <begin position="353"/>
        <end position="365"/>
    </location>
</feature>
<sequence>MRKWRTNLTRSLSASRSSAIAKAVRKRTVSEIVRSDLVEGVSGGVETKVGGEEDLSPVVAVNTSSSAAAAAAVAAAAAGGAAGGAGGGGGSVDNVRTAAPAFRKTSEDLQTEALATLLVLDKAKGLECLKVMRGYMATCWWFVQPLLFCLIGADIPVEKLRADTIDFPSLSFSLLYFITSSSLPLPPSPPPPPQPSSPSSSSSASQRVCSAPLTLCAPLPPGRGIASILIALAFRMGASILAVTPSPLKWKERVFVAVAWIPKATVQAAIGPLALDSARATGDATLISWGEQIITLSALSILLTAPLAALLIPLVAPYLLHQDLIFIPVEGTDANHNDNAYSDNDEEGEDSHKHHHHHRIARRKERIAGSNDEKGEKAGDWSEADDIFRGISKEGDKEGTPSTLETAL</sequence>
<feature type="compositionally biased region" description="Pro residues" evidence="2">
    <location>
        <begin position="185"/>
        <end position="196"/>
    </location>
</feature>
<dbReference type="EMBL" id="LK028582">
    <property type="protein sequence ID" value="CDS21058.1"/>
    <property type="molecule type" value="Genomic_DNA"/>
</dbReference>
<dbReference type="AlphaFoldDB" id="A0A068WLQ9"/>
<reference evidence="4" key="2">
    <citation type="submission" date="2014-06" db="EMBL/GenBank/DDBJ databases">
        <authorList>
            <person name="Aslett M."/>
        </authorList>
    </citation>
    <scope>NUCLEOTIDE SEQUENCE</scope>
</reference>
<dbReference type="PANTHER" id="PTHR31102:SF1">
    <property type="entry name" value="CATION_H+ EXCHANGER DOMAIN-CONTAINING PROTEIN"/>
    <property type="match status" value="1"/>
</dbReference>
<feature type="transmembrane region" description="Helical" evidence="3">
    <location>
        <begin position="294"/>
        <end position="320"/>
    </location>
</feature>
<reference evidence="6" key="3">
    <citation type="submission" date="2020-10" db="UniProtKB">
        <authorList>
            <consortium name="WormBaseParasite"/>
        </authorList>
    </citation>
    <scope>IDENTIFICATION</scope>
</reference>
<keyword evidence="3" id="KW-0812">Transmembrane</keyword>
<dbReference type="PANTHER" id="PTHR31102">
    <property type="match status" value="1"/>
</dbReference>
<dbReference type="Proteomes" id="UP000492820">
    <property type="component" value="Unassembled WGS sequence"/>
</dbReference>
<evidence type="ECO:0000256" key="3">
    <source>
        <dbReference type="SAM" id="Phobius"/>
    </source>
</evidence>
<feature type="region of interest" description="Disordered" evidence="2">
    <location>
        <begin position="337"/>
        <end position="408"/>
    </location>
</feature>
<protein>
    <submittedName>
        <fullName evidence="4 6">Mitochondrial sodium:hydrogen exchanger</fullName>
    </submittedName>
</protein>
<name>A0A068WLQ9_ECHGR</name>
<evidence type="ECO:0000256" key="1">
    <source>
        <dbReference type="ARBA" id="ARBA00007367"/>
    </source>
</evidence>
<feature type="compositionally biased region" description="Basic and acidic residues" evidence="2">
    <location>
        <begin position="371"/>
        <end position="399"/>
    </location>
</feature>
<reference evidence="4 5" key="1">
    <citation type="journal article" date="2013" name="Nature">
        <title>The genomes of four tapeworm species reveal adaptations to parasitism.</title>
        <authorList>
            <person name="Tsai I.J."/>
            <person name="Zarowiecki M."/>
            <person name="Holroyd N."/>
            <person name="Garciarrubio A."/>
            <person name="Sanchez-Flores A."/>
            <person name="Brooks K.L."/>
            <person name="Tracey A."/>
            <person name="Bobes R.J."/>
            <person name="Fragoso G."/>
            <person name="Sciutto E."/>
            <person name="Aslett M."/>
            <person name="Beasley H."/>
            <person name="Bennett H.M."/>
            <person name="Cai J."/>
            <person name="Camicia F."/>
            <person name="Clark R."/>
            <person name="Cucher M."/>
            <person name="De Silva N."/>
            <person name="Day T.A."/>
            <person name="Deplazes P."/>
            <person name="Estrada K."/>
            <person name="Fernandez C."/>
            <person name="Holland P.W."/>
            <person name="Hou J."/>
            <person name="Hu S."/>
            <person name="Huckvale T."/>
            <person name="Hung S.S."/>
            <person name="Kamenetzky L."/>
            <person name="Keane J.A."/>
            <person name="Kiss F."/>
            <person name="Koziol U."/>
            <person name="Lambert O."/>
            <person name="Liu K."/>
            <person name="Luo X."/>
            <person name="Luo Y."/>
            <person name="Macchiaroli N."/>
            <person name="Nichol S."/>
            <person name="Paps J."/>
            <person name="Parkinson J."/>
            <person name="Pouchkina-Stantcheva N."/>
            <person name="Riddiford N."/>
            <person name="Rosenzvit M."/>
            <person name="Salinas G."/>
            <person name="Wasmuth J.D."/>
            <person name="Zamanian M."/>
            <person name="Zheng Y."/>
            <person name="Cai X."/>
            <person name="Soberon X."/>
            <person name="Olson P.D."/>
            <person name="Laclette J.P."/>
            <person name="Brehm K."/>
            <person name="Berriman M."/>
            <person name="Garciarrubio A."/>
            <person name="Bobes R.J."/>
            <person name="Fragoso G."/>
            <person name="Sanchez-Flores A."/>
            <person name="Estrada K."/>
            <person name="Cevallos M.A."/>
            <person name="Morett E."/>
            <person name="Gonzalez V."/>
            <person name="Portillo T."/>
            <person name="Ochoa-Leyva A."/>
            <person name="Jose M.V."/>
            <person name="Sciutto E."/>
            <person name="Landa A."/>
            <person name="Jimenez L."/>
            <person name="Valdes V."/>
            <person name="Carrero J.C."/>
            <person name="Larralde C."/>
            <person name="Morales-Montor J."/>
            <person name="Limon-Lason J."/>
            <person name="Soberon X."/>
            <person name="Laclette J.P."/>
        </authorList>
    </citation>
    <scope>NUCLEOTIDE SEQUENCE [LARGE SCALE GENOMIC DNA]</scope>
</reference>
<evidence type="ECO:0000313" key="6">
    <source>
        <dbReference type="WBParaSite" id="EgrG_000546600"/>
    </source>
</evidence>
<evidence type="ECO:0000313" key="5">
    <source>
        <dbReference type="Proteomes" id="UP000492820"/>
    </source>
</evidence>
<gene>
    <name evidence="4" type="ORF">EgrG_000546600</name>
</gene>
<feature type="region of interest" description="Disordered" evidence="2">
    <location>
        <begin position="185"/>
        <end position="205"/>
    </location>
</feature>